<dbReference type="GO" id="GO:0005634">
    <property type="term" value="C:nucleus"/>
    <property type="evidence" value="ECO:0007669"/>
    <property type="project" value="UniProtKB-SubCell"/>
</dbReference>
<dbReference type="InterPro" id="IPR050863">
    <property type="entry name" value="CenT-Element_Derived"/>
</dbReference>
<dbReference type="Pfam" id="PF03221">
    <property type="entry name" value="HTH_Tnp_Tc5"/>
    <property type="match status" value="1"/>
</dbReference>
<dbReference type="Proteomes" id="UP000821837">
    <property type="component" value="Chromosome 3"/>
</dbReference>
<organism evidence="5 6">
    <name type="scientific">Rhipicephalus sanguineus</name>
    <name type="common">Brown dog tick</name>
    <name type="synonym">Ixodes sanguineus</name>
    <dbReference type="NCBI Taxonomy" id="34632"/>
    <lineage>
        <taxon>Eukaryota</taxon>
        <taxon>Metazoa</taxon>
        <taxon>Ecdysozoa</taxon>
        <taxon>Arthropoda</taxon>
        <taxon>Chelicerata</taxon>
        <taxon>Arachnida</taxon>
        <taxon>Acari</taxon>
        <taxon>Parasitiformes</taxon>
        <taxon>Ixodida</taxon>
        <taxon>Ixodoidea</taxon>
        <taxon>Ixodidae</taxon>
        <taxon>Rhipicephalinae</taxon>
        <taxon>Rhipicephalus</taxon>
        <taxon>Rhipicephalus</taxon>
    </lineage>
</organism>
<dbReference type="GO" id="GO:0003677">
    <property type="term" value="F:DNA binding"/>
    <property type="evidence" value="ECO:0007669"/>
    <property type="project" value="UniProtKB-KW"/>
</dbReference>
<evidence type="ECO:0000256" key="2">
    <source>
        <dbReference type="ARBA" id="ARBA00023125"/>
    </source>
</evidence>
<evidence type="ECO:0000256" key="1">
    <source>
        <dbReference type="ARBA" id="ARBA00004123"/>
    </source>
</evidence>
<dbReference type="PANTHER" id="PTHR19303">
    <property type="entry name" value="TRANSPOSON"/>
    <property type="match status" value="1"/>
</dbReference>
<evidence type="ECO:0000256" key="3">
    <source>
        <dbReference type="SAM" id="MobiDB-lite"/>
    </source>
</evidence>
<dbReference type="PANTHER" id="PTHR19303:SF73">
    <property type="entry name" value="PROTEIN PDC2"/>
    <property type="match status" value="1"/>
</dbReference>
<sequence length="272" mass="30509">MKCQVQSLPDPSRKRLRLGDYQQIDSAVLTWFKDVRAQNVPMSGLKIQEKARQFAAILDIADFEASSGWLHRFHQQNAITWQTVSDPCFNPLDQGVIKSVKAHFRKHLVQRALKNLQLKQLTIINNCWRKAGLLQKGEQSEDTKQPRNDGEGNPGELWTEMTDLLAVDLVLFDDYVSSDEAARTSAELTTEDILSTVQDDEGSDDEALSAWCKRARSGQLLCHDGLRAALQYSAHARPICTVMGKPRARGVRAGSGQVLVSQCTVMRVQYAR</sequence>
<protein>
    <recommendedName>
        <fullName evidence="4">HTH CENPB-type domain-containing protein</fullName>
    </recommendedName>
</protein>
<feature type="compositionally biased region" description="Basic and acidic residues" evidence="3">
    <location>
        <begin position="138"/>
        <end position="150"/>
    </location>
</feature>
<reference evidence="5" key="2">
    <citation type="submission" date="2021-09" db="EMBL/GenBank/DDBJ databases">
        <authorList>
            <person name="Jia N."/>
            <person name="Wang J."/>
            <person name="Shi W."/>
            <person name="Du L."/>
            <person name="Sun Y."/>
            <person name="Zhan W."/>
            <person name="Jiang J."/>
            <person name="Wang Q."/>
            <person name="Zhang B."/>
            <person name="Ji P."/>
            <person name="Sakyi L.B."/>
            <person name="Cui X."/>
            <person name="Yuan T."/>
            <person name="Jiang B."/>
            <person name="Yang W."/>
            <person name="Lam T.T.-Y."/>
            <person name="Chang Q."/>
            <person name="Ding S."/>
            <person name="Wang X."/>
            <person name="Zhu J."/>
            <person name="Ruan X."/>
            <person name="Zhao L."/>
            <person name="Wei J."/>
            <person name="Que T."/>
            <person name="Du C."/>
            <person name="Cheng J."/>
            <person name="Dai P."/>
            <person name="Han X."/>
            <person name="Huang E."/>
            <person name="Gao Y."/>
            <person name="Liu J."/>
            <person name="Shao H."/>
            <person name="Ye R."/>
            <person name="Li L."/>
            <person name="Wei W."/>
            <person name="Wang X."/>
            <person name="Wang C."/>
            <person name="Huo Q."/>
            <person name="Li W."/>
            <person name="Guo W."/>
            <person name="Chen H."/>
            <person name="Chen S."/>
            <person name="Zhou L."/>
            <person name="Zhou L."/>
            <person name="Ni X."/>
            <person name="Tian J."/>
            <person name="Zhou Y."/>
            <person name="Sheng Y."/>
            <person name="Liu T."/>
            <person name="Pan Y."/>
            <person name="Xia L."/>
            <person name="Li J."/>
            <person name="Zhao F."/>
            <person name="Cao W."/>
        </authorList>
    </citation>
    <scope>NUCLEOTIDE SEQUENCE</scope>
    <source>
        <strain evidence="5">Rsan-2018</strain>
        <tissue evidence="5">Larvae</tissue>
    </source>
</reference>
<name>A0A9D4Q3T1_RHISA</name>
<dbReference type="EMBL" id="JABSTV010001249">
    <property type="protein sequence ID" value="KAH7963812.1"/>
    <property type="molecule type" value="Genomic_DNA"/>
</dbReference>
<dbReference type="VEuPathDB" id="VectorBase:RSAN_026126"/>
<comment type="subcellular location">
    <subcellularLocation>
        <location evidence="1">Nucleus</location>
    </subcellularLocation>
</comment>
<gene>
    <name evidence="5" type="ORF">HPB52_023135</name>
</gene>
<dbReference type="VEuPathDB" id="VectorBase:RSAN_049300"/>
<dbReference type="AlphaFoldDB" id="A0A9D4Q3T1"/>
<reference evidence="5" key="1">
    <citation type="journal article" date="2020" name="Cell">
        <title>Large-Scale Comparative Analyses of Tick Genomes Elucidate Their Genetic Diversity and Vector Capacities.</title>
        <authorList>
            <consortium name="Tick Genome and Microbiome Consortium (TIGMIC)"/>
            <person name="Jia N."/>
            <person name="Wang J."/>
            <person name="Shi W."/>
            <person name="Du L."/>
            <person name="Sun Y."/>
            <person name="Zhan W."/>
            <person name="Jiang J.F."/>
            <person name="Wang Q."/>
            <person name="Zhang B."/>
            <person name="Ji P."/>
            <person name="Bell-Sakyi L."/>
            <person name="Cui X.M."/>
            <person name="Yuan T.T."/>
            <person name="Jiang B.G."/>
            <person name="Yang W.F."/>
            <person name="Lam T.T."/>
            <person name="Chang Q.C."/>
            <person name="Ding S.J."/>
            <person name="Wang X.J."/>
            <person name="Zhu J.G."/>
            <person name="Ruan X.D."/>
            <person name="Zhao L."/>
            <person name="Wei J.T."/>
            <person name="Ye R.Z."/>
            <person name="Que T.C."/>
            <person name="Du C.H."/>
            <person name="Zhou Y.H."/>
            <person name="Cheng J.X."/>
            <person name="Dai P.F."/>
            <person name="Guo W.B."/>
            <person name="Han X.H."/>
            <person name="Huang E.J."/>
            <person name="Li L.F."/>
            <person name="Wei W."/>
            <person name="Gao Y.C."/>
            <person name="Liu J.Z."/>
            <person name="Shao H.Z."/>
            <person name="Wang X."/>
            <person name="Wang C.C."/>
            <person name="Yang T.C."/>
            <person name="Huo Q.B."/>
            <person name="Li W."/>
            <person name="Chen H.Y."/>
            <person name="Chen S.E."/>
            <person name="Zhou L.G."/>
            <person name="Ni X.B."/>
            <person name="Tian J.H."/>
            <person name="Sheng Y."/>
            <person name="Liu T."/>
            <person name="Pan Y.S."/>
            <person name="Xia L.Y."/>
            <person name="Li J."/>
            <person name="Zhao F."/>
            <person name="Cao W.C."/>
        </authorList>
    </citation>
    <scope>NUCLEOTIDE SEQUENCE</scope>
    <source>
        <strain evidence="5">Rsan-2018</strain>
    </source>
</reference>
<keyword evidence="2" id="KW-0238">DNA-binding</keyword>
<keyword evidence="6" id="KW-1185">Reference proteome</keyword>
<accession>A0A9D4Q3T1</accession>
<dbReference type="Gene3D" id="1.10.10.60">
    <property type="entry name" value="Homeodomain-like"/>
    <property type="match status" value="1"/>
</dbReference>
<proteinExistence type="predicted"/>
<feature type="domain" description="HTH CENPB-type" evidence="4">
    <location>
        <begin position="12"/>
        <end position="83"/>
    </location>
</feature>
<evidence type="ECO:0000313" key="5">
    <source>
        <dbReference type="EMBL" id="KAH7963812.1"/>
    </source>
</evidence>
<evidence type="ECO:0000313" key="6">
    <source>
        <dbReference type="Proteomes" id="UP000821837"/>
    </source>
</evidence>
<feature type="region of interest" description="Disordered" evidence="3">
    <location>
        <begin position="136"/>
        <end position="157"/>
    </location>
</feature>
<dbReference type="InterPro" id="IPR006600">
    <property type="entry name" value="HTH_CenpB_DNA-bd_dom"/>
</dbReference>
<dbReference type="PROSITE" id="PS51253">
    <property type="entry name" value="HTH_CENPB"/>
    <property type="match status" value="1"/>
</dbReference>
<dbReference type="SMART" id="SM00674">
    <property type="entry name" value="CENPB"/>
    <property type="match status" value="1"/>
</dbReference>
<dbReference type="SUPFAM" id="SSF46689">
    <property type="entry name" value="Homeodomain-like"/>
    <property type="match status" value="1"/>
</dbReference>
<evidence type="ECO:0000259" key="4">
    <source>
        <dbReference type="PROSITE" id="PS51253"/>
    </source>
</evidence>
<dbReference type="InterPro" id="IPR009057">
    <property type="entry name" value="Homeodomain-like_sf"/>
</dbReference>
<comment type="caution">
    <text evidence="5">The sequence shown here is derived from an EMBL/GenBank/DDBJ whole genome shotgun (WGS) entry which is preliminary data.</text>
</comment>